<gene>
    <name evidence="1" type="ORF">CTOB1V02_LOCUS10138</name>
</gene>
<proteinExistence type="predicted"/>
<reference evidence="1" key="1">
    <citation type="submission" date="2020-11" db="EMBL/GenBank/DDBJ databases">
        <authorList>
            <person name="Tran Van P."/>
        </authorList>
    </citation>
    <scope>NUCLEOTIDE SEQUENCE</scope>
</reference>
<organism evidence="1">
    <name type="scientific">Cyprideis torosa</name>
    <dbReference type="NCBI Taxonomy" id="163714"/>
    <lineage>
        <taxon>Eukaryota</taxon>
        <taxon>Metazoa</taxon>
        <taxon>Ecdysozoa</taxon>
        <taxon>Arthropoda</taxon>
        <taxon>Crustacea</taxon>
        <taxon>Oligostraca</taxon>
        <taxon>Ostracoda</taxon>
        <taxon>Podocopa</taxon>
        <taxon>Podocopida</taxon>
        <taxon>Cytherocopina</taxon>
        <taxon>Cytheroidea</taxon>
        <taxon>Cytherideidae</taxon>
        <taxon>Cyprideis</taxon>
    </lineage>
</organism>
<sequence>MSSEDAIGCGKTSDSSGPCVEAGLVVGDTTRRQAGVSILPYGVGCSRMRDARASTRRLSTIEVKRTFVESDNSDGRIARQCINRLWKNPSSVAKMESIAMERSGRSNDR</sequence>
<evidence type="ECO:0000313" key="1">
    <source>
        <dbReference type="EMBL" id="CAD7232302.1"/>
    </source>
</evidence>
<dbReference type="AlphaFoldDB" id="A0A7R8ZUP0"/>
<accession>A0A7R8ZUP0</accession>
<name>A0A7R8ZUP0_9CRUS</name>
<protein>
    <submittedName>
        <fullName evidence="1">Uncharacterized protein</fullName>
    </submittedName>
</protein>
<dbReference type="EMBL" id="OB664482">
    <property type="protein sequence ID" value="CAD7232302.1"/>
    <property type="molecule type" value="Genomic_DNA"/>
</dbReference>